<dbReference type="Proteomes" id="UP000314294">
    <property type="component" value="Unassembled WGS sequence"/>
</dbReference>
<name>A0A4Z2FA86_9TELE</name>
<dbReference type="EMBL" id="SRLO01001410">
    <property type="protein sequence ID" value="TNN38067.1"/>
    <property type="molecule type" value="Genomic_DNA"/>
</dbReference>
<comment type="caution">
    <text evidence="1">The sequence shown here is derived from an EMBL/GenBank/DDBJ whole genome shotgun (WGS) entry which is preliminary data.</text>
</comment>
<keyword evidence="2" id="KW-1185">Reference proteome</keyword>
<evidence type="ECO:0000313" key="2">
    <source>
        <dbReference type="Proteomes" id="UP000314294"/>
    </source>
</evidence>
<proteinExistence type="predicted"/>
<gene>
    <name evidence="1" type="ORF">EYF80_051766</name>
</gene>
<accession>A0A4Z2FA86</accession>
<evidence type="ECO:0000313" key="1">
    <source>
        <dbReference type="EMBL" id="TNN38067.1"/>
    </source>
</evidence>
<protein>
    <submittedName>
        <fullName evidence="1">Uncharacterized protein</fullName>
    </submittedName>
</protein>
<reference evidence="1 2" key="1">
    <citation type="submission" date="2019-03" db="EMBL/GenBank/DDBJ databases">
        <title>First draft genome of Liparis tanakae, snailfish: a comprehensive survey of snailfish specific genes.</title>
        <authorList>
            <person name="Kim W."/>
            <person name="Song I."/>
            <person name="Jeong J.-H."/>
            <person name="Kim D."/>
            <person name="Kim S."/>
            <person name="Ryu S."/>
            <person name="Song J.Y."/>
            <person name="Lee S.K."/>
        </authorList>
    </citation>
    <scope>NUCLEOTIDE SEQUENCE [LARGE SCALE GENOMIC DNA]</scope>
    <source>
        <tissue evidence="1">Muscle</tissue>
    </source>
</reference>
<organism evidence="1 2">
    <name type="scientific">Liparis tanakae</name>
    <name type="common">Tanaka's snailfish</name>
    <dbReference type="NCBI Taxonomy" id="230148"/>
    <lineage>
        <taxon>Eukaryota</taxon>
        <taxon>Metazoa</taxon>
        <taxon>Chordata</taxon>
        <taxon>Craniata</taxon>
        <taxon>Vertebrata</taxon>
        <taxon>Euteleostomi</taxon>
        <taxon>Actinopterygii</taxon>
        <taxon>Neopterygii</taxon>
        <taxon>Teleostei</taxon>
        <taxon>Neoteleostei</taxon>
        <taxon>Acanthomorphata</taxon>
        <taxon>Eupercaria</taxon>
        <taxon>Perciformes</taxon>
        <taxon>Cottioidei</taxon>
        <taxon>Cottales</taxon>
        <taxon>Liparidae</taxon>
        <taxon>Liparis</taxon>
    </lineage>
</organism>
<sequence length="76" mass="8445">MCPDGQERRRKERLWRESAEGRAAAAAAAAALLALALKRSFLSQEQNGPDWFGRSVKVVFQNPLTQKPPQCSQSCE</sequence>
<dbReference type="AlphaFoldDB" id="A0A4Z2FA86"/>